<proteinExistence type="predicted"/>
<reference evidence="1 2" key="1">
    <citation type="submission" date="2016-09" db="EMBL/GenBank/DDBJ databases">
        <title>The draft genome of Dichanthelium oligosanthes: A C3 panicoid grass species.</title>
        <authorList>
            <person name="Studer A.J."/>
            <person name="Schnable J.C."/>
            <person name="Brutnell T.P."/>
        </authorList>
    </citation>
    <scope>NUCLEOTIDE SEQUENCE [LARGE SCALE GENOMIC DNA]</scope>
    <source>
        <strain evidence="2">cv. Kellogg 1175</strain>
        <tissue evidence="1">Leaf</tissue>
    </source>
</reference>
<evidence type="ECO:0000313" key="1">
    <source>
        <dbReference type="EMBL" id="OEL19271.1"/>
    </source>
</evidence>
<name>A0A1E5V2D4_9POAL</name>
<dbReference type="AlphaFoldDB" id="A0A1E5V2D4"/>
<dbReference type="PANTHER" id="PTHR33026:SF7">
    <property type="entry name" value="OS03G0100275 PROTEIN"/>
    <property type="match status" value="1"/>
</dbReference>
<gene>
    <name evidence="1" type="ORF">BAE44_0019712</name>
</gene>
<dbReference type="Proteomes" id="UP000095767">
    <property type="component" value="Unassembled WGS sequence"/>
</dbReference>
<dbReference type="OrthoDB" id="10665830at2759"/>
<accession>A0A1E5V2D4</accession>
<keyword evidence="2" id="KW-1185">Reference proteome</keyword>
<dbReference type="PANTHER" id="PTHR33026">
    <property type="entry name" value="OS06G0360600 PROTEIN"/>
    <property type="match status" value="1"/>
</dbReference>
<dbReference type="EMBL" id="LWDX02054124">
    <property type="protein sequence ID" value="OEL19271.1"/>
    <property type="molecule type" value="Genomic_DNA"/>
</dbReference>
<comment type="caution">
    <text evidence="1">The sequence shown here is derived from an EMBL/GenBank/DDBJ whole genome shotgun (WGS) entry which is preliminary data.</text>
</comment>
<sequence length="135" mass="15513">MLTLLRVLKEAGLTGVKVLWTFFERRVQPLKARARPLYRYTGIDDPTRASPEVLAPLEVRSRVWTVIKQSKDVQDDIDELDCHEAGHAPELAARREGHDPPVALRARLYYSPLPEDRDTRATNRAENERLWALSL</sequence>
<evidence type="ECO:0000313" key="2">
    <source>
        <dbReference type="Proteomes" id="UP000095767"/>
    </source>
</evidence>
<organism evidence="1 2">
    <name type="scientific">Dichanthelium oligosanthes</name>
    <dbReference type="NCBI Taxonomy" id="888268"/>
    <lineage>
        <taxon>Eukaryota</taxon>
        <taxon>Viridiplantae</taxon>
        <taxon>Streptophyta</taxon>
        <taxon>Embryophyta</taxon>
        <taxon>Tracheophyta</taxon>
        <taxon>Spermatophyta</taxon>
        <taxon>Magnoliopsida</taxon>
        <taxon>Liliopsida</taxon>
        <taxon>Poales</taxon>
        <taxon>Poaceae</taxon>
        <taxon>PACMAD clade</taxon>
        <taxon>Panicoideae</taxon>
        <taxon>Panicodae</taxon>
        <taxon>Paniceae</taxon>
        <taxon>Dichantheliinae</taxon>
        <taxon>Dichanthelium</taxon>
    </lineage>
</organism>
<protein>
    <submittedName>
        <fullName evidence="1">Uncharacterized protein</fullName>
    </submittedName>
</protein>